<evidence type="ECO:0000256" key="1">
    <source>
        <dbReference type="ARBA" id="ARBA00004651"/>
    </source>
</evidence>
<evidence type="ECO:0000256" key="3">
    <source>
        <dbReference type="ARBA" id="ARBA00022692"/>
    </source>
</evidence>
<accession>A0A2T0R749</accession>
<evidence type="ECO:0000256" key="4">
    <source>
        <dbReference type="ARBA" id="ARBA00022989"/>
    </source>
</evidence>
<evidence type="ECO:0000259" key="8">
    <source>
        <dbReference type="Pfam" id="PF02687"/>
    </source>
</evidence>
<evidence type="ECO:0000313" key="10">
    <source>
        <dbReference type="Proteomes" id="UP000239209"/>
    </source>
</evidence>
<keyword evidence="3 7" id="KW-0812">Transmembrane</keyword>
<feature type="transmembrane region" description="Helical" evidence="7">
    <location>
        <begin position="340"/>
        <end position="362"/>
    </location>
</feature>
<evidence type="ECO:0000256" key="6">
    <source>
        <dbReference type="ARBA" id="ARBA00038076"/>
    </source>
</evidence>
<protein>
    <submittedName>
        <fullName evidence="9">FtsX-like permease family protein</fullName>
    </submittedName>
</protein>
<comment type="caution">
    <text evidence="9">The sequence shown here is derived from an EMBL/GenBank/DDBJ whole genome shotgun (WGS) entry which is preliminary data.</text>
</comment>
<name>A0A2T0R749_9ACTN</name>
<gene>
    <name evidence="9" type="ORF">CLV70_1592</name>
</gene>
<dbReference type="Pfam" id="PF02687">
    <property type="entry name" value="FtsX"/>
    <property type="match status" value="1"/>
</dbReference>
<dbReference type="InterPro" id="IPR003838">
    <property type="entry name" value="ABC3_permease_C"/>
</dbReference>
<keyword evidence="5 7" id="KW-0472">Membrane</keyword>
<evidence type="ECO:0000313" key="9">
    <source>
        <dbReference type="EMBL" id="PRY16996.1"/>
    </source>
</evidence>
<organism evidence="9 10">
    <name type="scientific">Pseudosporangium ferrugineum</name>
    <dbReference type="NCBI Taxonomy" id="439699"/>
    <lineage>
        <taxon>Bacteria</taxon>
        <taxon>Bacillati</taxon>
        <taxon>Actinomycetota</taxon>
        <taxon>Actinomycetes</taxon>
        <taxon>Micromonosporales</taxon>
        <taxon>Micromonosporaceae</taxon>
        <taxon>Pseudosporangium</taxon>
    </lineage>
</organism>
<feature type="domain" description="ABC3 transporter permease C-terminal" evidence="8">
    <location>
        <begin position="254"/>
        <end position="369"/>
    </location>
</feature>
<feature type="transmembrane region" description="Helical" evidence="7">
    <location>
        <begin position="296"/>
        <end position="320"/>
    </location>
</feature>
<dbReference type="Proteomes" id="UP000239209">
    <property type="component" value="Unassembled WGS sequence"/>
</dbReference>
<feature type="transmembrane region" description="Helical" evidence="7">
    <location>
        <begin position="247"/>
        <end position="275"/>
    </location>
</feature>
<keyword evidence="10" id="KW-1185">Reference proteome</keyword>
<comment type="similarity">
    <text evidence="6">Belongs to the ABC-4 integral membrane protein family.</text>
</comment>
<evidence type="ECO:0000256" key="2">
    <source>
        <dbReference type="ARBA" id="ARBA00022475"/>
    </source>
</evidence>
<dbReference type="GO" id="GO:0022857">
    <property type="term" value="F:transmembrane transporter activity"/>
    <property type="evidence" value="ECO:0007669"/>
    <property type="project" value="TreeGrafter"/>
</dbReference>
<dbReference type="EMBL" id="PVZG01000059">
    <property type="protein sequence ID" value="PRY16996.1"/>
    <property type="molecule type" value="Genomic_DNA"/>
</dbReference>
<reference evidence="9 10" key="1">
    <citation type="submission" date="2018-03" db="EMBL/GenBank/DDBJ databases">
        <title>Genomic Encyclopedia of Archaeal and Bacterial Type Strains, Phase II (KMG-II): from individual species to whole genera.</title>
        <authorList>
            <person name="Goeker M."/>
        </authorList>
    </citation>
    <scope>NUCLEOTIDE SEQUENCE [LARGE SCALE GENOMIC DNA]</scope>
    <source>
        <strain evidence="9 10">DSM 45348</strain>
    </source>
</reference>
<feature type="transmembrane region" description="Helical" evidence="7">
    <location>
        <begin position="417"/>
        <end position="438"/>
    </location>
</feature>
<dbReference type="InterPro" id="IPR050250">
    <property type="entry name" value="Macrolide_Exporter_MacB"/>
</dbReference>
<dbReference type="PANTHER" id="PTHR30572">
    <property type="entry name" value="MEMBRANE COMPONENT OF TRANSPORTER-RELATED"/>
    <property type="match status" value="1"/>
</dbReference>
<evidence type="ECO:0000256" key="5">
    <source>
        <dbReference type="ARBA" id="ARBA00023136"/>
    </source>
</evidence>
<dbReference type="PANTHER" id="PTHR30572:SF4">
    <property type="entry name" value="ABC TRANSPORTER PERMEASE YTRF"/>
    <property type="match status" value="1"/>
</dbReference>
<evidence type="ECO:0000256" key="7">
    <source>
        <dbReference type="SAM" id="Phobius"/>
    </source>
</evidence>
<keyword evidence="4 7" id="KW-1133">Transmembrane helix</keyword>
<sequence length="542" mass="55519">MSAAGRVISAGIRRRKVQTLVVALATLMAVTASVLGAGLVAASDAPFDTAFARERGAHATVLYDAAQTDVQHLSSAAAAAAVASSAGPFAVASATPEIKGDAGYAPLTVVGRPGPDGPVDRLTLTEGTWATQPGQVVLNVDGEIFPELGLRLDFPQLPGKPTLTVVGVARSVTRSASAWVAPSQIAGLLPAGRPGGYQMLYRFRSAATAAEVDAGTAEVNAGLGPHAVAGVQSWLTAKEEADRNTALFIPFLVAFGLLGLIMSVLIVGNVVAGAVGTGIRRIGILKAVGFTPGQVVLVYIAQALVPAFAGIVMGVIAGNFLARPVMADAEQVYGSASLTIAPWIDLAVAAGAVLIVGLTAWATAWRAGRLRTVEAIAVGRTPRPGRGQRAARLTARLPLPRAVTLGLSRPFARPARALAMTTAVLFGAIAVTFALGLGSTLDHIMTARAHDVADVTVRPGEDSVADAATGIPSALSARPETKAFYGEGTTQMTIAGTPGFTNVIAFTGDASWGGYELLRPGLDGDIETWRNTGDACTEEVQR</sequence>
<dbReference type="AlphaFoldDB" id="A0A2T0R749"/>
<comment type="subcellular location">
    <subcellularLocation>
        <location evidence="1">Cell membrane</location>
        <topology evidence="1">Multi-pass membrane protein</topology>
    </subcellularLocation>
</comment>
<keyword evidence="2" id="KW-1003">Cell membrane</keyword>
<proteinExistence type="inferred from homology"/>
<dbReference type="GO" id="GO:0005886">
    <property type="term" value="C:plasma membrane"/>
    <property type="evidence" value="ECO:0007669"/>
    <property type="project" value="UniProtKB-SubCell"/>
</dbReference>